<name>V2X738_MONRO</name>
<dbReference type="AlphaFoldDB" id="V2X738"/>
<dbReference type="KEGG" id="mrr:Moror_8710"/>
<gene>
    <name evidence="2" type="ORF">Moror_8710</name>
</gene>
<evidence type="ECO:0000313" key="2">
    <source>
        <dbReference type="EMBL" id="ESK89577.1"/>
    </source>
</evidence>
<feature type="region of interest" description="Disordered" evidence="1">
    <location>
        <begin position="172"/>
        <end position="345"/>
    </location>
</feature>
<feature type="region of interest" description="Disordered" evidence="1">
    <location>
        <begin position="439"/>
        <end position="463"/>
    </location>
</feature>
<reference evidence="2 3" key="1">
    <citation type="journal article" date="2014" name="BMC Genomics">
        <title>Genome and secretome analysis of the hemibiotrophic fungal pathogen, Moniliophthora roreri, which causes frosty pod rot disease of cacao: mechanisms of the biotrophic and necrotrophic phases.</title>
        <authorList>
            <person name="Meinhardt L.W."/>
            <person name="Costa G.G.L."/>
            <person name="Thomazella D.P.T."/>
            <person name="Teixeira P.J.P.L."/>
            <person name="Carazzolle M.F."/>
            <person name="Schuster S.C."/>
            <person name="Carlson J.E."/>
            <person name="Guiltinan M.J."/>
            <person name="Mieczkowski P."/>
            <person name="Farmer A."/>
            <person name="Ramaraj T."/>
            <person name="Crozier J."/>
            <person name="Davis R.E."/>
            <person name="Shao J."/>
            <person name="Melnick R.L."/>
            <person name="Pereira G.A.G."/>
            <person name="Bailey B.A."/>
        </authorList>
    </citation>
    <scope>NUCLEOTIDE SEQUENCE [LARGE SCALE GENOMIC DNA]</scope>
    <source>
        <strain evidence="2 3">MCA 2997</strain>
    </source>
</reference>
<evidence type="ECO:0000313" key="3">
    <source>
        <dbReference type="Proteomes" id="UP000017559"/>
    </source>
</evidence>
<feature type="compositionally biased region" description="Polar residues" evidence="1">
    <location>
        <begin position="172"/>
        <end position="192"/>
    </location>
</feature>
<feature type="compositionally biased region" description="Basic and acidic residues" evidence="1">
    <location>
        <begin position="232"/>
        <end position="259"/>
    </location>
</feature>
<comment type="caution">
    <text evidence="2">The sequence shown here is derived from an EMBL/GenBank/DDBJ whole genome shotgun (WGS) entry which is preliminary data.</text>
</comment>
<sequence length="570" mass="63469">MNSNLNTNNGSGNGEFTYIDSYKDIQARTRSFRPYEEPERRDSFESFTEYRSSRVPPSKLGNSGDIFVTVAISSETTTLYVKLETRWSQWVVPKVKWQGGQVVDLERVIVHPICTNCVLWVTPRQAVDWVPRRVVRKRLERGGSKKRVFYDSSELIQSVIEVEKKAIKTGKPTISSPVKASTRPVTSSNSAQMDDFPITLFANGPANTHTTTPPNANTEQETEIIEALEAPTQHECEKREWSRKEESRRLETENEELRRQLRQLGGAKSQRSGSSCEPPPAAASSERNKSHVPVRSDAPPLLVIAVRSNKRPRSGSDTEMKGNCKKKREILNTNSDPEASDTERVADNTGAHTAVAPAIELALGAPHESPQSQQSILLTPPPSKASSTPIAPLATFTLPTPPLQLSRSTPPPIQSKSASSARMTSADVIDLTLDSDDDEIIEIDPPSGAISKNVGRRSMVDEDDDEVDELLSEGSEREDEAGGWNALAWLPPANTRNLYLGIMFFVDAGWSVCSACMRTNKQTRFAKNEPKWRLFKHFEVDHPEYNVSNWSEEVIADIRWKVERMRAGSA</sequence>
<protein>
    <submittedName>
        <fullName evidence="2">Uncharacterized protein</fullName>
    </submittedName>
</protein>
<feature type="compositionally biased region" description="Low complexity" evidence="1">
    <location>
        <begin position="388"/>
        <end position="398"/>
    </location>
</feature>
<dbReference type="OrthoDB" id="3067611at2759"/>
<organism evidence="2 3">
    <name type="scientific">Moniliophthora roreri (strain MCA 2997)</name>
    <name type="common">Cocoa frosty pod rot fungus</name>
    <name type="synonym">Crinipellis roreri</name>
    <dbReference type="NCBI Taxonomy" id="1381753"/>
    <lineage>
        <taxon>Eukaryota</taxon>
        <taxon>Fungi</taxon>
        <taxon>Dikarya</taxon>
        <taxon>Basidiomycota</taxon>
        <taxon>Agaricomycotina</taxon>
        <taxon>Agaricomycetes</taxon>
        <taxon>Agaricomycetidae</taxon>
        <taxon>Agaricales</taxon>
        <taxon>Marasmiineae</taxon>
        <taxon>Marasmiaceae</taxon>
        <taxon>Moniliophthora</taxon>
    </lineage>
</organism>
<feature type="region of interest" description="Disordered" evidence="1">
    <location>
        <begin position="366"/>
        <end position="421"/>
    </location>
</feature>
<proteinExistence type="predicted"/>
<dbReference type="HOGENOM" id="CLU_478243_0_0_1"/>
<evidence type="ECO:0000256" key="1">
    <source>
        <dbReference type="SAM" id="MobiDB-lite"/>
    </source>
</evidence>
<accession>V2X738</accession>
<keyword evidence="3" id="KW-1185">Reference proteome</keyword>
<dbReference type="EMBL" id="AWSO01000550">
    <property type="protein sequence ID" value="ESK89577.1"/>
    <property type="molecule type" value="Genomic_DNA"/>
</dbReference>
<dbReference type="Proteomes" id="UP000017559">
    <property type="component" value="Unassembled WGS sequence"/>
</dbReference>
<feature type="compositionally biased region" description="Low complexity" evidence="1">
    <location>
        <begin position="202"/>
        <end position="218"/>
    </location>
</feature>